<dbReference type="EMBL" id="BMIB01000001">
    <property type="protein sequence ID" value="GGH56460.1"/>
    <property type="molecule type" value="Genomic_DNA"/>
</dbReference>
<keyword evidence="2" id="KW-1185">Reference proteome</keyword>
<protein>
    <recommendedName>
        <fullName evidence="3">Outer membrane protein beta-barrel domain-containing protein</fullName>
    </recommendedName>
</protein>
<reference evidence="1" key="1">
    <citation type="journal article" date="2014" name="Int. J. Syst. Evol. Microbiol.">
        <title>Complete genome sequence of Corynebacterium casei LMG S-19264T (=DSM 44701T), isolated from a smear-ripened cheese.</title>
        <authorList>
            <consortium name="US DOE Joint Genome Institute (JGI-PGF)"/>
            <person name="Walter F."/>
            <person name="Albersmeier A."/>
            <person name="Kalinowski J."/>
            <person name="Ruckert C."/>
        </authorList>
    </citation>
    <scope>NUCLEOTIDE SEQUENCE</scope>
    <source>
        <strain evidence="1">CGMCC 1.15290</strain>
    </source>
</reference>
<proteinExistence type="predicted"/>
<gene>
    <name evidence="1" type="ORF">GCM10011379_00070</name>
</gene>
<comment type="caution">
    <text evidence="1">The sequence shown here is derived from an EMBL/GenBank/DDBJ whole genome shotgun (WGS) entry which is preliminary data.</text>
</comment>
<evidence type="ECO:0008006" key="3">
    <source>
        <dbReference type="Google" id="ProtNLM"/>
    </source>
</evidence>
<evidence type="ECO:0000313" key="1">
    <source>
        <dbReference type="EMBL" id="GGH56460.1"/>
    </source>
</evidence>
<dbReference type="AlphaFoldDB" id="A0A917ILZ0"/>
<dbReference type="Proteomes" id="UP000627292">
    <property type="component" value="Unassembled WGS sequence"/>
</dbReference>
<name>A0A917ILZ0_9BACT</name>
<accession>A0A917ILZ0</accession>
<organism evidence="1 2">
    <name type="scientific">Filimonas zeae</name>
    <dbReference type="NCBI Taxonomy" id="1737353"/>
    <lineage>
        <taxon>Bacteria</taxon>
        <taxon>Pseudomonadati</taxon>
        <taxon>Bacteroidota</taxon>
        <taxon>Chitinophagia</taxon>
        <taxon>Chitinophagales</taxon>
        <taxon>Chitinophagaceae</taxon>
        <taxon>Filimonas</taxon>
    </lineage>
</organism>
<reference evidence="1" key="2">
    <citation type="submission" date="2020-09" db="EMBL/GenBank/DDBJ databases">
        <authorList>
            <person name="Sun Q."/>
            <person name="Zhou Y."/>
        </authorList>
    </citation>
    <scope>NUCLEOTIDE SEQUENCE</scope>
    <source>
        <strain evidence="1">CGMCC 1.15290</strain>
    </source>
</reference>
<evidence type="ECO:0000313" key="2">
    <source>
        <dbReference type="Proteomes" id="UP000627292"/>
    </source>
</evidence>
<sequence>MLVFVTSAVCAQYYDDSPSLVLGLDAAFPLTAGMSDKNKPGIGGTAKYTLPIGERSDFVLAGSLMSFMGKKQPNKSANFKARNILALMAGYRYYLSPLYNYNTLYIEPKLGLTADGTKHLAGTYGVALGYLINNKIDLSARYQGFGGNTNSLSFIAIGIGYGFSLQ</sequence>